<dbReference type="PIRSF" id="PIRSF001435">
    <property type="entry name" value="Nth"/>
    <property type="match status" value="1"/>
</dbReference>
<dbReference type="Gene3D" id="1.10.1670.10">
    <property type="entry name" value="Helix-hairpin-Helix base-excision DNA repair enzymes (C-terminal)"/>
    <property type="match status" value="1"/>
</dbReference>
<keyword evidence="1" id="KW-0227">DNA damage</keyword>
<dbReference type="GO" id="GO:0003906">
    <property type="term" value="F:DNA-(apurinic or apyrimidinic site) endonuclease activity"/>
    <property type="evidence" value="ECO:0007669"/>
    <property type="project" value="TreeGrafter"/>
</dbReference>
<keyword evidence="3" id="KW-0234">DNA repair</keyword>
<keyword evidence="5" id="KW-0326">Glycosidase</keyword>
<feature type="domain" description="HhH-GPD" evidence="6">
    <location>
        <begin position="43"/>
        <end position="204"/>
    </location>
</feature>
<dbReference type="InterPro" id="IPR011257">
    <property type="entry name" value="DNA_glycosylase"/>
</dbReference>
<proteinExistence type="predicted"/>
<dbReference type="CDD" id="cd00056">
    <property type="entry name" value="ENDO3c"/>
    <property type="match status" value="1"/>
</dbReference>
<dbReference type="Proteomes" id="UP000516148">
    <property type="component" value="Chromosome"/>
</dbReference>
<sequence length="227" mass="25070">MQSLFDFTTRDVLRWHQSLLPMLADIDPLPRRKPIGQLVKSLISGRTRDPVSLAAYHRLRARFGSARGIAGADPRMVTQAIADVTFAPEKAEWLVTALRLIGHDRPDFCLDFLAEYALDDALAWLERLPGVGRKVAAATLNASTLRRPVLIVDGHVLRVLVRLGFVTARSDARAASEAVTAAMPNWGADDFLTLHMLLKRLGQVACRPDIPVCGMCPLRRDCPSARD</sequence>
<keyword evidence="7" id="KW-0540">Nuclease</keyword>
<dbReference type="PANTHER" id="PTHR43286:SF1">
    <property type="entry name" value="ENDONUCLEASE III-LIKE PROTEIN 1"/>
    <property type="match status" value="1"/>
</dbReference>
<dbReference type="AlphaFoldDB" id="A0A7H0LHM2"/>
<dbReference type="Pfam" id="PF00730">
    <property type="entry name" value="HhH-GPD"/>
    <property type="match status" value="1"/>
</dbReference>
<organism evidence="7 8">
    <name type="scientific">Sphingomonas alpina</name>
    <dbReference type="NCBI Taxonomy" id="653931"/>
    <lineage>
        <taxon>Bacteria</taxon>
        <taxon>Pseudomonadati</taxon>
        <taxon>Pseudomonadota</taxon>
        <taxon>Alphaproteobacteria</taxon>
        <taxon>Sphingomonadales</taxon>
        <taxon>Sphingomonadaceae</taxon>
        <taxon>Sphingomonas</taxon>
    </lineage>
</organism>
<keyword evidence="2" id="KW-0378">Hydrolase</keyword>
<keyword evidence="8" id="KW-1185">Reference proteome</keyword>
<evidence type="ECO:0000256" key="2">
    <source>
        <dbReference type="ARBA" id="ARBA00022801"/>
    </source>
</evidence>
<evidence type="ECO:0000256" key="1">
    <source>
        <dbReference type="ARBA" id="ARBA00022763"/>
    </source>
</evidence>
<keyword evidence="4" id="KW-0456">Lyase</keyword>
<evidence type="ECO:0000256" key="3">
    <source>
        <dbReference type="ARBA" id="ARBA00023204"/>
    </source>
</evidence>
<evidence type="ECO:0000259" key="6">
    <source>
        <dbReference type="SMART" id="SM00478"/>
    </source>
</evidence>
<dbReference type="SMART" id="SM00478">
    <property type="entry name" value="ENDO3c"/>
    <property type="match status" value="1"/>
</dbReference>
<keyword evidence="7" id="KW-0255">Endonuclease</keyword>
<dbReference type="KEGG" id="spap:H3Z74_21265"/>
<name>A0A7H0LHM2_9SPHN</name>
<protein>
    <submittedName>
        <fullName evidence="7">Endonuclease</fullName>
    </submittedName>
</protein>
<dbReference type="PANTHER" id="PTHR43286">
    <property type="entry name" value="ENDONUCLEASE III-LIKE PROTEIN 1"/>
    <property type="match status" value="1"/>
</dbReference>
<evidence type="ECO:0000313" key="8">
    <source>
        <dbReference type="Proteomes" id="UP000516148"/>
    </source>
</evidence>
<accession>A0A7H0LHM2</accession>
<dbReference type="GO" id="GO:0016829">
    <property type="term" value="F:lyase activity"/>
    <property type="evidence" value="ECO:0007669"/>
    <property type="project" value="UniProtKB-KW"/>
</dbReference>
<dbReference type="GO" id="GO:0006285">
    <property type="term" value="P:base-excision repair, AP site formation"/>
    <property type="evidence" value="ECO:0007669"/>
    <property type="project" value="TreeGrafter"/>
</dbReference>
<reference evidence="7 8" key="1">
    <citation type="submission" date="2020-09" db="EMBL/GenBank/DDBJ databases">
        <title>Sphingomonas sp., a new species isolated from pork steak.</title>
        <authorList>
            <person name="Heidler von Heilborn D."/>
        </authorList>
    </citation>
    <scope>NUCLEOTIDE SEQUENCE [LARGE SCALE GENOMIC DNA]</scope>
    <source>
        <strain evidence="8">S8-3T</strain>
    </source>
</reference>
<dbReference type="GO" id="GO:0006289">
    <property type="term" value="P:nucleotide-excision repair"/>
    <property type="evidence" value="ECO:0007669"/>
    <property type="project" value="TreeGrafter"/>
</dbReference>
<dbReference type="InterPro" id="IPR003265">
    <property type="entry name" value="HhH-GPD_domain"/>
</dbReference>
<dbReference type="RefSeq" id="WP_187761498.1">
    <property type="nucleotide sequence ID" value="NZ_CP061038.1"/>
</dbReference>
<gene>
    <name evidence="7" type="ORF">H3Z74_21265</name>
</gene>
<dbReference type="SUPFAM" id="SSF48150">
    <property type="entry name" value="DNA-glycosylase"/>
    <property type="match status" value="1"/>
</dbReference>
<dbReference type="InterPro" id="IPR023170">
    <property type="entry name" value="HhH_base_excis_C"/>
</dbReference>
<evidence type="ECO:0000256" key="5">
    <source>
        <dbReference type="ARBA" id="ARBA00023295"/>
    </source>
</evidence>
<evidence type="ECO:0000256" key="4">
    <source>
        <dbReference type="ARBA" id="ARBA00023239"/>
    </source>
</evidence>
<evidence type="ECO:0000313" key="7">
    <source>
        <dbReference type="EMBL" id="QNQ09175.1"/>
    </source>
</evidence>
<dbReference type="EMBL" id="CP061038">
    <property type="protein sequence ID" value="QNQ09175.1"/>
    <property type="molecule type" value="Genomic_DNA"/>
</dbReference>
<dbReference type="Gene3D" id="1.10.340.30">
    <property type="entry name" value="Hypothetical protein, domain 2"/>
    <property type="match status" value="1"/>
</dbReference>
<dbReference type="GO" id="GO:0000703">
    <property type="term" value="F:oxidized pyrimidine nucleobase lesion DNA N-glycosylase activity"/>
    <property type="evidence" value="ECO:0007669"/>
    <property type="project" value="TreeGrafter"/>
</dbReference>